<evidence type="ECO:0000256" key="1">
    <source>
        <dbReference type="SAM" id="Coils"/>
    </source>
</evidence>
<feature type="coiled-coil region" evidence="1">
    <location>
        <begin position="37"/>
        <end position="71"/>
    </location>
</feature>
<organism evidence="3 4">
    <name type="scientific">Pseudooceanicola atlanticus</name>
    <dbReference type="NCBI Taxonomy" id="1461694"/>
    <lineage>
        <taxon>Bacteria</taxon>
        <taxon>Pseudomonadati</taxon>
        <taxon>Pseudomonadota</taxon>
        <taxon>Alphaproteobacteria</taxon>
        <taxon>Rhodobacterales</taxon>
        <taxon>Paracoccaceae</taxon>
        <taxon>Pseudooceanicola</taxon>
    </lineage>
</organism>
<dbReference type="Proteomes" id="UP000030004">
    <property type="component" value="Unassembled WGS sequence"/>
</dbReference>
<evidence type="ECO:0000313" key="4">
    <source>
        <dbReference type="Proteomes" id="UP000030004"/>
    </source>
</evidence>
<sequence>MRPVILALLGTLLAGLPAIANPVTEARAAYLAEDARQADLAKRIRTLEQQIEEAETRQKTLTQTRADLVARVEVQRDKLLQLDTGYAGAIRWRGREQAILQGRWKEMLDNPRVFARAEVNQTRQALATLSTEIAELTAKRAALRPELDKRNEALQAAELDADHTAEVTSLDADIFDMRTRLDLLRRGVADSLKAQEAAFEAFRTASDETLPPVVDKVRVIGPDGVVFEAAWAPDTLPQKAADRYCGLPPVKGSSAETAPADPAQMRLARDMAEMEATRRTAEDTIKRNDEVIEELTKQIRAYNDQQIALNTRFATLYKEIGELENTNLAIATVIDIGVVIAEVALTGGAATVARKGAELGVDALGKITARELRKQVGDRVSRQLHGKAIDVARREFLDEASRRTRITVQIRGAEAIRKEAAELFDDVAQEAFREHLNKLTTATVGRALVRKKVAAMAADAAPAMQGTAGLRAAKSLATDTVEGGFDKLVGFAAYKGYERLQASGKDWKRVATGLRSLKPNTLRDLVPDSPADVVGIVGATAKAAFAYSVGLEIDERTREAATITAQYGAIYKINEEMFVNRLELRKKNSELADMSARAEEELNAIRKGLRTNRRLVILEDAGLSDMDAAHQLEVTFSKPLGQAPQLNVGGIALTVEGQGPVGSTVWTAALPMERLKDRTEEQSIAIEGEDAGGQGVDSSPASLNLPKLSEDGMHFYDPGIDECYRLPIKPGDPLILEFEGLKAEFKIR</sequence>
<name>A0A0A0EFU8_9RHOB</name>
<reference evidence="3 4" key="1">
    <citation type="journal article" date="2015" name="Antonie Van Leeuwenhoek">
        <title>Pseudooceanicola atlanticus gen. nov. sp. nov., isolated from surface seawater of the Atlantic Ocean and reclassification of Oceanicola batsensis, Oceanicola marinus, Oceanicola nitratireducens, Oceanicola nanhaiensis, Oceanicola antarcticus and Oceanicola flagellatus, as Pseudooceanicola batsensis comb. nov., Pseudooceanicola marinus comb. nov., Pseudooceanicola nitratireducens comb. nov., Pseudooceanicola nanhaiensis comb. nov., Pseudooceanicola antarcticus comb. nov., and Pseudooceanicola flagellatus comb. nov.</title>
        <authorList>
            <person name="Lai Q."/>
            <person name="Li G."/>
            <person name="Liu X."/>
            <person name="Du Y."/>
            <person name="Sun F."/>
            <person name="Shao Z."/>
        </authorList>
    </citation>
    <scope>NUCLEOTIDE SEQUENCE [LARGE SCALE GENOMIC DNA]</scope>
    <source>
        <strain evidence="3 4">22II-s11g</strain>
    </source>
</reference>
<protein>
    <submittedName>
        <fullName evidence="3">Uncharacterized protein</fullName>
    </submittedName>
</protein>
<feature type="chain" id="PRO_5001969056" evidence="2">
    <location>
        <begin position="21"/>
        <end position="748"/>
    </location>
</feature>
<gene>
    <name evidence="3" type="ORF">ATO9_07350</name>
</gene>
<feature type="coiled-coil region" evidence="1">
    <location>
        <begin position="278"/>
        <end position="312"/>
    </location>
</feature>
<proteinExistence type="predicted"/>
<comment type="caution">
    <text evidence="3">The sequence shown here is derived from an EMBL/GenBank/DDBJ whole genome shotgun (WGS) entry which is preliminary data.</text>
</comment>
<keyword evidence="2" id="KW-0732">Signal</keyword>
<dbReference type="STRING" id="1461694.ATO9_07350"/>
<evidence type="ECO:0000256" key="2">
    <source>
        <dbReference type="SAM" id="SignalP"/>
    </source>
</evidence>
<accession>A0A0A0EFU8</accession>
<dbReference type="AlphaFoldDB" id="A0A0A0EFU8"/>
<keyword evidence="1" id="KW-0175">Coiled coil</keyword>
<dbReference type="EMBL" id="AQQX01000002">
    <property type="protein sequence ID" value="KGM49816.1"/>
    <property type="molecule type" value="Genomic_DNA"/>
</dbReference>
<feature type="signal peptide" evidence="2">
    <location>
        <begin position="1"/>
        <end position="20"/>
    </location>
</feature>
<evidence type="ECO:0000313" key="3">
    <source>
        <dbReference type="EMBL" id="KGM49816.1"/>
    </source>
</evidence>
<keyword evidence="4" id="KW-1185">Reference proteome</keyword>